<dbReference type="AlphaFoldDB" id="A0A0D2W5H3"/>
<evidence type="ECO:0000313" key="10">
    <source>
        <dbReference type="EMBL" id="KJB81035.1"/>
    </source>
</evidence>
<dbReference type="InterPro" id="IPR004316">
    <property type="entry name" value="SWEET_rpt"/>
</dbReference>
<evidence type="ECO:0000256" key="5">
    <source>
        <dbReference type="ARBA" id="ARBA00022692"/>
    </source>
</evidence>
<sequence length="249" mass="27440">MTSLSFLVGVVGNIISVLLFLSPLGTFCRIVRHRSTEEFESFPYICTLLNSALWTYYGVTKPGSLLVATVNGFGIVVELIYVALFLIFAPPRIRAKTGILFGVFDVGFVAATVLGTQLILDGEMRIDVIGFLCVGLNILMYGSPLAAMRTVVTSKSVEFMPFLLSFFVFLNGAIWTLYAVLVKDYFLGVPNGIGFVLGIAQLLLYAIYSREHNNKSSKTSSDELENGWQIREPFVSSSTSTNMDEKNHV</sequence>
<proteinExistence type="inferred from homology"/>
<dbReference type="OMA" id="YVIYMNS"/>
<dbReference type="KEGG" id="gra:105781812"/>
<keyword evidence="3 9" id="KW-0813">Transport</keyword>
<dbReference type="OrthoDB" id="409725at2759"/>
<feature type="transmembrane region" description="Helical" evidence="9">
    <location>
        <begin position="6"/>
        <end position="30"/>
    </location>
</feature>
<feature type="transmembrane region" description="Helical" evidence="9">
    <location>
        <begin position="42"/>
        <end position="59"/>
    </location>
</feature>
<evidence type="ECO:0000256" key="4">
    <source>
        <dbReference type="ARBA" id="ARBA00022597"/>
    </source>
</evidence>
<dbReference type="PANTHER" id="PTHR10791:SF116">
    <property type="entry name" value="BIDIRECTIONAL SUGAR TRANSPORTER SWEET"/>
    <property type="match status" value="1"/>
</dbReference>
<dbReference type="Gramene" id="KJB81035">
    <property type="protein sequence ID" value="KJB81035"/>
    <property type="gene ID" value="B456_013G126400"/>
</dbReference>
<dbReference type="InterPro" id="IPR047664">
    <property type="entry name" value="SWEET"/>
</dbReference>
<dbReference type="FunFam" id="1.20.1280.290:FF:000002">
    <property type="entry name" value="Bidirectional sugar transporter SWEET"/>
    <property type="match status" value="1"/>
</dbReference>
<dbReference type="eggNOG" id="KOG1623">
    <property type="taxonomic scope" value="Eukaryota"/>
</dbReference>
<keyword evidence="7 9" id="KW-1133">Transmembrane helix</keyword>
<protein>
    <recommendedName>
        <fullName evidence="9">Bidirectional sugar transporter SWEET</fullName>
    </recommendedName>
</protein>
<keyword evidence="4 9" id="KW-0762">Sugar transport</keyword>
<name>A0A0D2W5H3_GOSRA</name>
<dbReference type="EMBL" id="CM001752">
    <property type="protein sequence ID" value="KJB81035.1"/>
    <property type="molecule type" value="Genomic_DNA"/>
</dbReference>
<dbReference type="GO" id="GO:0005886">
    <property type="term" value="C:plasma membrane"/>
    <property type="evidence" value="ECO:0007669"/>
    <property type="project" value="UniProtKB-SubCell"/>
</dbReference>
<evidence type="ECO:0000256" key="6">
    <source>
        <dbReference type="ARBA" id="ARBA00022737"/>
    </source>
</evidence>
<feature type="transmembrane region" description="Helical" evidence="9">
    <location>
        <begin position="159"/>
        <end position="181"/>
    </location>
</feature>
<organism evidence="10 11">
    <name type="scientific">Gossypium raimondii</name>
    <name type="common">Peruvian cotton</name>
    <name type="synonym">Gossypium klotzschianum subsp. raimondii</name>
    <dbReference type="NCBI Taxonomy" id="29730"/>
    <lineage>
        <taxon>Eukaryota</taxon>
        <taxon>Viridiplantae</taxon>
        <taxon>Streptophyta</taxon>
        <taxon>Embryophyta</taxon>
        <taxon>Tracheophyta</taxon>
        <taxon>Spermatophyta</taxon>
        <taxon>Magnoliopsida</taxon>
        <taxon>eudicotyledons</taxon>
        <taxon>Gunneridae</taxon>
        <taxon>Pentapetalae</taxon>
        <taxon>rosids</taxon>
        <taxon>malvids</taxon>
        <taxon>Malvales</taxon>
        <taxon>Malvaceae</taxon>
        <taxon>Malvoideae</taxon>
        <taxon>Gossypium</taxon>
    </lineage>
</organism>
<comment type="similarity">
    <text evidence="2 9">Belongs to the SWEET sugar transporter family.</text>
</comment>
<keyword evidence="8 9" id="KW-0472">Membrane</keyword>
<feature type="transmembrane region" description="Helical" evidence="9">
    <location>
        <begin position="187"/>
        <end position="208"/>
    </location>
</feature>
<keyword evidence="6" id="KW-0677">Repeat</keyword>
<evidence type="ECO:0000256" key="1">
    <source>
        <dbReference type="ARBA" id="ARBA00004127"/>
    </source>
</evidence>
<dbReference type="Pfam" id="PF03083">
    <property type="entry name" value="MtN3_slv"/>
    <property type="match status" value="2"/>
</dbReference>
<dbReference type="GO" id="GO:0012505">
    <property type="term" value="C:endomembrane system"/>
    <property type="evidence" value="ECO:0007669"/>
    <property type="project" value="UniProtKB-SubCell"/>
</dbReference>
<evidence type="ECO:0000313" key="11">
    <source>
        <dbReference type="Proteomes" id="UP000032304"/>
    </source>
</evidence>
<keyword evidence="11" id="KW-1185">Reference proteome</keyword>
<evidence type="ECO:0000256" key="7">
    <source>
        <dbReference type="ARBA" id="ARBA00022989"/>
    </source>
</evidence>
<feature type="transmembrane region" description="Helical" evidence="9">
    <location>
        <begin position="65"/>
        <end position="87"/>
    </location>
</feature>
<accession>A0A0D2W5H3</accession>
<dbReference type="PANTHER" id="PTHR10791">
    <property type="entry name" value="RAG1-ACTIVATING PROTEIN 1"/>
    <property type="match status" value="1"/>
</dbReference>
<feature type="transmembrane region" description="Helical" evidence="9">
    <location>
        <begin position="126"/>
        <end position="147"/>
    </location>
</feature>
<comment type="subcellular location">
    <subcellularLocation>
        <location evidence="9">Cell membrane</location>
        <topology evidence="9">Multi-pass membrane protein</topology>
    </subcellularLocation>
    <subcellularLocation>
        <location evidence="1">Endomembrane system</location>
        <topology evidence="1">Multi-pass membrane protein</topology>
    </subcellularLocation>
</comment>
<reference evidence="10 11" key="1">
    <citation type="journal article" date="2012" name="Nature">
        <title>Repeated polyploidization of Gossypium genomes and the evolution of spinnable cotton fibres.</title>
        <authorList>
            <person name="Paterson A.H."/>
            <person name="Wendel J.F."/>
            <person name="Gundlach H."/>
            <person name="Guo H."/>
            <person name="Jenkins J."/>
            <person name="Jin D."/>
            <person name="Llewellyn D."/>
            <person name="Showmaker K.C."/>
            <person name="Shu S."/>
            <person name="Udall J."/>
            <person name="Yoo M.J."/>
            <person name="Byers R."/>
            <person name="Chen W."/>
            <person name="Doron-Faigenboim A."/>
            <person name="Duke M.V."/>
            <person name="Gong L."/>
            <person name="Grimwood J."/>
            <person name="Grover C."/>
            <person name="Grupp K."/>
            <person name="Hu G."/>
            <person name="Lee T.H."/>
            <person name="Li J."/>
            <person name="Lin L."/>
            <person name="Liu T."/>
            <person name="Marler B.S."/>
            <person name="Page J.T."/>
            <person name="Roberts A.W."/>
            <person name="Romanel E."/>
            <person name="Sanders W.S."/>
            <person name="Szadkowski E."/>
            <person name="Tan X."/>
            <person name="Tang H."/>
            <person name="Xu C."/>
            <person name="Wang J."/>
            <person name="Wang Z."/>
            <person name="Zhang D."/>
            <person name="Zhang L."/>
            <person name="Ashrafi H."/>
            <person name="Bedon F."/>
            <person name="Bowers J.E."/>
            <person name="Brubaker C.L."/>
            <person name="Chee P.W."/>
            <person name="Das S."/>
            <person name="Gingle A.R."/>
            <person name="Haigler C.H."/>
            <person name="Harker D."/>
            <person name="Hoffmann L.V."/>
            <person name="Hovav R."/>
            <person name="Jones D.C."/>
            <person name="Lemke C."/>
            <person name="Mansoor S."/>
            <person name="ur Rahman M."/>
            <person name="Rainville L.N."/>
            <person name="Rambani A."/>
            <person name="Reddy U.K."/>
            <person name="Rong J.K."/>
            <person name="Saranga Y."/>
            <person name="Scheffler B.E."/>
            <person name="Scheffler J.A."/>
            <person name="Stelly D.M."/>
            <person name="Triplett B.A."/>
            <person name="Van Deynze A."/>
            <person name="Vaslin M.F."/>
            <person name="Waghmare V.N."/>
            <person name="Walford S.A."/>
            <person name="Wright R.J."/>
            <person name="Zaki E.A."/>
            <person name="Zhang T."/>
            <person name="Dennis E.S."/>
            <person name="Mayer K.F."/>
            <person name="Peterson D.G."/>
            <person name="Rokhsar D.S."/>
            <person name="Wang X."/>
            <person name="Schmutz J."/>
        </authorList>
    </citation>
    <scope>NUCLEOTIDE SEQUENCE [LARGE SCALE GENOMIC DNA]</scope>
</reference>
<gene>
    <name evidence="10" type="ORF">B456_013G126400</name>
</gene>
<comment type="function">
    <text evidence="9">Mediates both low-affinity uptake and efflux of sugar across the membrane.</text>
</comment>
<dbReference type="GO" id="GO:0051119">
    <property type="term" value="F:sugar transmembrane transporter activity"/>
    <property type="evidence" value="ECO:0007669"/>
    <property type="project" value="InterPro"/>
</dbReference>
<evidence type="ECO:0000256" key="9">
    <source>
        <dbReference type="RuleBase" id="RU910715"/>
    </source>
</evidence>
<dbReference type="Gene3D" id="1.20.1280.290">
    <property type="match status" value="2"/>
</dbReference>
<evidence type="ECO:0000256" key="8">
    <source>
        <dbReference type="ARBA" id="ARBA00023136"/>
    </source>
</evidence>
<evidence type="ECO:0000256" key="3">
    <source>
        <dbReference type="ARBA" id="ARBA00022448"/>
    </source>
</evidence>
<evidence type="ECO:0000256" key="2">
    <source>
        <dbReference type="ARBA" id="ARBA00007809"/>
    </source>
</evidence>
<dbReference type="GO" id="GO:0051260">
    <property type="term" value="P:protein homooligomerization"/>
    <property type="evidence" value="ECO:0007669"/>
    <property type="project" value="UniProtKB-ARBA"/>
</dbReference>
<feature type="transmembrane region" description="Helical" evidence="9">
    <location>
        <begin position="99"/>
        <end position="120"/>
    </location>
</feature>
<dbReference type="Proteomes" id="UP000032304">
    <property type="component" value="Chromosome 13"/>
</dbReference>
<keyword evidence="5 9" id="KW-0812">Transmembrane</keyword>
<dbReference type="FunFam" id="1.20.1280.290:FF:000001">
    <property type="entry name" value="Bidirectional sugar transporter SWEET"/>
    <property type="match status" value="1"/>
</dbReference>